<accession>A0ACA9MNC1</accession>
<protein>
    <submittedName>
        <fullName evidence="1">10385_t:CDS:1</fullName>
    </submittedName>
</protein>
<proteinExistence type="predicted"/>
<organism evidence="1 2">
    <name type="scientific">Cetraspora pellucida</name>
    <dbReference type="NCBI Taxonomy" id="1433469"/>
    <lineage>
        <taxon>Eukaryota</taxon>
        <taxon>Fungi</taxon>
        <taxon>Fungi incertae sedis</taxon>
        <taxon>Mucoromycota</taxon>
        <taxon>Glomeromycotina</taxon>
        <taxon>Glomeromycetes</taxon>
        <taxon>Diversisporales</taxon>
        <taxon>Gigasporaceae</taxon>
        <taxon>Cetraspora</taxon>
    </lineage>
</organism>
<name>A0ACA9MNC1_9GLOM</name>
<reference evidence="1" key="1">
    <citation type="submission" date="2021-06" db="EMBL/GenBank/DDBJ databases">
        <authorList>
            <person name="Kallberg Y."/>
            <person name="Tangrot J."/>
            <person name="Rosling A."/>
        </authorList>
    </citation>
    <scope>NUCLEOTIDE SEQUENCE</scope>
    <source>
        <strain evidence="1">28 12/20/2015</strain>
    </source>
</reference>
<evidence type="ECO:0000313" key="1">
    <source>
        <dbReference type="EMBL" id="CAG8601985.1"/>
    </source>
</evidence>
<sequence length="174" mass="20527">MSSLMMKLMKSGDIQLSMDISHEMGIVKSFAENSSYDELFRMSPYPLFLSIKELILHPKSSRRATNHRKHPYKSTTPKRQNRFVIFRRNFVAKLEKEEKKLSIGEISRLAGKEWRNRPDVHWFFEILGTLAKGEHNQEYSCYESAPKEGKESFDQNSQEIFELSRYFDFSSFDP</sequence>
<keyword evidence="2" id="KW-1185">Reference proteome</keyword>
<gene>
    <name evidence="1" type="ORF">SPELUC_LOCUS7159</name>
</gene>
<dbReference type="Proteomes" id="UP000789366">
    <property type="component" value="Unassembled WGS sequence"/>
</dbReference>
<evidence type="ECO:0000313" key="2">
    <source>
        <dbReference type="Proteomes" id="UP000789366"/>
    </source>
</evidence>
<comment type="caution">
    <text evidence="1">The sequence shown here is derived from an EMBL/GenBank/DDBJ whole genome shotgun (WGS) entry which is preliminary data.</text>
</comment>
<dbReference type="EMBL" id="CAJVPW010009179">
    <property type="protein sequence ID" value="CAG8601985.1"/>
    <property type="molecule type" value="Genomic_DNA"/>
</dbReference>